<dbReference type="EMBL" id="CAEZTD010000191">
    <property type="protein sequence ID" value="CAB4575916.1"/>
    <property type="molecule type" value="Genomic_DNA"/>
</dbReference>
<evidence type="ECO:0000256" key="4">
    <source>
        <dbReference type="ARBA" id="ARBA00022898"/>
    </source>
</evidence>
<dbReference type="InterPro" id="IPR004839">
    <property type="entry name" value="Aminotransferase_I/II_large"/>
</dbReference>
<dbReference type="GO" id="GO:0004400">
    <property type="term" value="F:histidinol-phosphate transaminase activity"/>
    <property type="evidence" value="ECO:0007669"/>
    <property type="project" value="InterPro"/>
</dbReference>
<evidence type="ECO:0000313" key="6">
    <source>
        <dbReference type="EMBL" id="CAB4575916.1"/>
    </source>
</evidence>
<dbReference type="InterPro" id="IPR050106">
    <property type="entry name" value="HistidinolP_aminotransfase"/>
</dbReference>
<comment type="cofactor">
    <cofactor evidence="1">
        <name>pyridoxal 5'-phosphate</name>
        <dbReference type="ChEBI" id="CHEBI:597326"/>
    </cofactor>
</comment>
<dbReference type="GO" id="GO:0030170">
    <property type="term" value="F:pyridoxal phosphate binding"/>
    <property type="evidence" value="ECO:0007669"/>
    <property type="project" value="InterPro"/>
</dbReference>
<keyword evidence="4" id="KW-0663">Pyridoxal phosphate</keyword>
<dbReference type="Gene3D" id="3.90.1150.10">
    <property type="entry name" value="Aspartate Aminotransferase, domain 1"/>
    <property type="match status" value="1"/>
</dbReference>
<dbReference type="GO" id="GO:0000105">
    <property type="term" value="P:L-histidine biosynthetic process"/>
    <property type="evidence" value="ECO:0007669"/>
    <property type="project" value="InterPro"/>
</dbReference>
<dbReference type="InterPro" id="IPR015421">
    <property type="entry name" value="PyrdxlP-dep_Trfase_major"/>
</dbReference>
<dbReference type="AlphaFoldDB" id="A0A6J6EJA3"/>
<dbReference type="HAMAP" id="MF_01023">
    <property type="entry name" value="HisC_aminotrans_2"/>
    <property type="match status" value="1"/>
</dbReference>
<dbReference type="CDD" id="cd00609">
    <property type="entry name" value="AAT_like"/>
    <property type="match status" value="1"/>
</dbReference>
<dbReference type="PANTHER" id="PTHR43643:SF3">
    <property type="entry name" value="HISTIDINOL-PHOSPHATE AMINOTRANSFERASE"/>
    <property type="match status" value="1"/>
</dbReference>
<evidence type="ECO:0000259" key="5">
    <source>
        <dbReference type="Pfam" id="PF00155"/>
    </source>
</evidence>
<dbReference type="InterPro" id="IPR005861">
    <property type="entry name" value="HisP_aminotrans"/>
</dbReference>
<dbReference type="SUPFAM" id="SSF53383">
    <property type="entry name" value="PLP-dependent transferases"/>
    <property type="match status" value="1"/>
</dbReference>
<evidence type="ECO:0000256" key="1">
    <source>
        <dbReference type="ARBA" id="ARBA00001933"/>
    </source>
</evidence>
<dbReference type="NCBIfam" id="TIGR01141">
    <property type="entry name" value="hisC"/>
    <property type="match status" value="1"/>
</dbReference>
<feature type="domain" description="Aminotransferase class I/classII large" evidence="5">
    <location>
        <begin position="28"/>
        <end position="347"/>
    </location>
</feature>
<name>A0A6J6EJA3_9ZZZZ</name>
<dbReference type="Gene3D" id="3.40.640.10">
    <property type="entry name" value="Type I PLP-dependent aspartate aminotransferase-like (Major domain)"/>
    <property type="match status" value="1"/>
</dbReference>
<dbReference type="InterPro" id="IPR001917">
    <property type="entry name" value="Aminotrans_II_pyridoxalP_BS"/>
</dbReference>
<dbReference type="InterPro" id="IPR024892">
    <property type="entry name" value="ArAT"/>
</dbReference>
<keyword evidence="3" id="KW-0808">Transferase</keyword>
<gene>
    <name evidence="6" type="ORF">UFOPK1591_01565</name>
</gene>
<organism evidence="6">
    <name type="scientific">freshwater metagenome</name>
    <dbReference type="NCBI Taxonomy" id="449393"/>
    <lineage>
        <taxon>unclassified sequences</taxon>
        <taxon>metagenomes</taxon>
        <taxon>ecological metagenomes</taxon>
    </lineage>
</organism>
<dbReference type="Pfam" id="PF00155">
    <property type="entry name" value="Aminotran_1_2"/>
    <property type="match status" value="1"/>
</dbReference>
<reference evidence="6" key="1">
    <citation type="submission" date="2020-05" db="EMBL/GenBank/DDBJ databases">
        <authorList>
            <person name="Chiriac C."/>
            <person name="Salcher M."/>
            <person name="Ghai R."/>
            <person name="Kavagutti S V."/>
        </authorList>
    </citation>
    <scope>NUCLEOTIDE SEQUENCE</scope>
</reference>
<dbReference type="InterPro" id="IPR015422">
    <property type="entry name" value="PyrdxlP-dep_Trfase_small"/>
</dbReference>
<accession>A0A6J6EJA3</accession>
<dbReference type="NCBIfam" id="NF002878">
    <property type="entry name" value="PRK03321.1"/>
    <property type="match status" value="1"/>
</dbReference>
<keyword evidence="2" id="KW-0032">Aminotransferase</keyword>
<dbReference type="PROSITE" id="PS00599">
    <property type="entry name" value="AA_TRANSFER_CLASS_2"/>
    <property type="match status" value="1"/>
</dbReference>
<sequence>MIEQADHINSIPAYKPGRSSVEGWDGPVYKLSSNENPYPPLPTIVDAAARAAAHMQRYPNMAAPEFRAALAARLGVTDDEIVLGGGSVESAAQIVRAFAGYGDEVIFAWRSFEAYPLLVKSVQATAVDVPLTSTEHHDLPAMLAAITPRTKVIFVCTPNNPTGTVVDHEELREFIRQVPSNVLVVVDEAYTHFVNDTKAARGLDIYREFENVCVLHTFSKAYGLAGLRLGYTIAREDVRAGIVKTAMPFAVSDVATAAGVAALEVESQLQERVDLLVSERDRVEAELALMGWNVPPSQANFFWIAAGDETDKVQEHLLGHGIIARPFSGSGIRVSIGMPEANDAVLAALRTYRENL</sequence>
<evidence type="ECO:0000256" key="2">
    <source>
        <dbReference type="ARBA" id="ARBA00022576"/>
    </source>
</evidence>
<dbReference type="InterPro" id="IPR015424">
    <property type="entry name" value="PyrdxlP-dep_Trfase"/>
</dbReference>
<protein>
    <submittedName>
        <fullName evidence="6">Unannotated protein</fullName>
    </submittedName>
</protein>
<proteinExistence type="inferred from homology"/>
<evidence type="ECO:0000256" key="3">
    <source>
        <dbReference type="ARBA" id="ARBA00022679"/>
    </source>
</evidence>
<dbReference type="PANTHER" id="PTHR43643">
    <property type="entry name" value="HISTIDINOL-PHOSPHATE AMINOTRANSFERASE 2"/>
    <property type="match status" value="1"/>
</dbReference>